<dbReference type="FunFam" id="3.40.50.720:FF:000084">
    <property type="entry name" value="Short-chain dehydrogenase reductase"/>
    <property type="match status" value="1"/>
</dbReference>
<organism evidence="4 5">
    <name type="scientific">Phialophora macrospora</name>
    <dbReference type="NCBI Taxonomy" id="1851006"/>
    <lineage>
        <taxon>Eukaryota</taxon>
        <taxon>Fungi</taxon>
        <taxon>Dikarya</taxon>
        <taxon>Ascomycota</taxon>
        <taxon>Pezizomycotina</taxon>
        <taxon>Eurotiomycetes</taxon>
        <taxon>Chaetothyriomycetidae</taxon>
        <taxon>Chaetothyriales</taxon>
        <taxon>Herpotrichiellaceae</taxon>
        <taxon>Phialophora</taxon>
    </lineage>
</organism>
<comment type="similarity">
    <text evidence="1">Belongs to the short-chain dehydrogenases/reductases (SDR) family.</text>
</comment>
<dbReference type="HOGENOM" id="CLU_010194_1_0_1"/>
<evidence type="ECO:0000256" key="1">
    <source>
        <dbReference type="ARBA" id="ARBA00006484"/>
    </source>
</evidence>
<dbReference type="PROSITE" id="PS00061">
    <property type="entry name" value="ADH_SHORT"/>
    <property type="match status" value="1"/>
</dbReference>
<dbReference type="EMBL" id="KN846961">
    <property type="protein sequence ID" value="KIW63895.1"/>
    <property type="molecule type" value="Genomic_DNA"/>
</dbReference>
<dbReference type="PANTHER" id="PTHR42760:SF133">
    <property type="entry name" value="3-OXOACYL-[ACYL-CARRIER-PROTEIN] REDUCTASE"/>
    <property type="match status" value="1"/>
</dbReference>
<evidence type="ECO:0000256" key="3">
    <source>
        <dbReference type="ARBA" id="ARBA00023002"/>
    </source>
</evidence>
<dbReference type="GO" id="GO:0016616">
    <property type="term" value="F:oxidoreductase activity, acting on the CH-OH group of donors, NAD or NADP as acceptor"/>
    <property type="evidence" value="ECO:0007669"/>
    <property type="project" value="TreeGrafter"/>
</dbReference>
<keyword evidence="5" id="KW-1185">Reference proteome</keyword>
<dbReference type="InterPro" id="IPR036291">
    <property type="entry name" value="NAD(P)-bd_dom_sf"/>
</dbReference>
<evidence type="ECO:0000313" key="5">
    <source>
        <dbReference type="Proteomes" id="UP000054266"/>
    </source>
</evidence>
<dbReference type="STRING" id="5601.A0A0D2FAF1"/>
<evidence type="ECO:0000313" key="4">
    <source>
        <dbReference type="EMBL" id="KIW63895.1"/>
    </source>
</evidence>
<dbReference type="AlphaFoldDB" id="A0A0D2FAF1"/>
<name>A0A0D2FAF1_9EURO</name>
<dbReference type="InterPro" id="IPR020904">
    <property type="entry name" value="Sc_DH/Rdtase_CS"/>
</dbReference>
<evidence type="ECO:0000256" key="2">
    <source>
        <dbReference type="ARBA" id="ARBA00022857"/>
    </source>
</evidence>
<dbReference type="InterPro" id="IPR002347">
    <property type="entry name" value="SDR_fam"/>
</dbReference>
<gene>
    <name evidence="4" type="ORF">PV04_08863</name>
</gene>
<dbReference type="PRINTS" id="PR00081">
    <property type="entry name" value="GDHRDH"/>
</dbReference>
<dbReference type="PRINTS" id="PR00080">
    <property type="entry name" value="SDRFAMILY"/>
</dbReference>
<proteinExistence type="inferred from homology"/>
<dbReference type="CDD" id="cd05233">
    <property type="entry name" value="SDR_c"/>
    <property type="match status" value="1"/>
</dbReference>
<dbReference type="Proteomes" id="UP000054266">
    <property type="component" value="Unassembled WGS sequence"/>
</dbReference>
<dbReference type="PANTHER" id="PTHR42760">
    <property type="entry name" value="SHORT-CHAIN DEHYDROGENASES/REDUCTASES FAMILY MEMBER"/>
    <property type="match status" value="1"/>
</dbReference>
<evidence type="ECO:0008006" key="6">
    <source>
        <dbReference type="Google" id="ProtNLM"/>
    </source>
</evidence>
<keyword evidence="2" id="KW-0521">NADP</keyword>
<keyword evidence="3" id="KW-0560">Oxidoreductase</keyword>
<sequence>MASFSGKNVVVTGAASGIGLAITLTLAERGAIVWTVDLSASPPDELKSWIDAGKVHFEGGIDVGDRAVCRKYMEKVVSAAGRLDGLVNNAGIGLYEGAIASDEAYDRMIYVNIGGVWNYGTAALRAMEKQEPQGPFGSRGSIVNIASGAGLRGVTGLAVYCATKHAVIGLSRAWQEDFGKFGIRTNSVAPGATATAAFVKRAEEEKGFLDTLPSNPLGRVAKPSEIASAVAFLLSDEASYVAGEVLSVTGGHA</sequence>
<accession>A0A0D2FAF1</accession>
<dbReference type="SUPFAM" id="SSF51735">
    <property type="entry name" value="NAD(P)-binding Rossmann-fold domains"/>
    <property type="match status" value="1"/>
</dbReference>
<protein>
    <recommendedName>
        <fullName evidence="6">3-oxoacyl-[acyl-carrier-protein] reductase</fullName>
    </recommendedName>
</protein>
<reference evidence="4 5" key="1">
    <citation type="submission" date="2015-01" db="EMBL/GenBank/DDBJ databases">
        <title>The Genome Sequence of Capronia semiimmersa CBS27337.</title>
        <authorList>
            <consortium name="The Broad Institute Genomics Platform"/>
            <person name="Cuomo C."/>
            <person name="de Hoog S."/>
            <person name="Gorbushina A."/>
            <person name="Stielow B."/>
            <person name="Teixiera M."/>
            <person name="Abouelleil A."/>
            <person name="Chapman S.B."/>
            <person name="Priest M."/>
            <person name="Young S.K."/>
            <person name="Wortman J."/>
            <person name="Nusbaum C."/>
            <person name="Birren B."/>
        </authorList>
    </citation>
    <scope>NUCLEOTIDE SEQUENCE [LARGE SCALE GENOMIC DNA]</scope>
    <source>
        <strain evidence="4 5">CBS 27337</strain>
    </source>
</reference>
<dbReference type="Pfam" id="PF13561">
    <property type="entry name" value="adh_short_C2"/>
    <property type="match status" value="1"/>
</dbReference>
<dbReference type="Gene3D" id="3.40.50.720">
    <property type="entry name" value="NAD(P)-binding Rossmann-like Domain"/>
    <property type="match status" value="1"/>
</dbReference>